<comment type="similarity">
    <text evidence="1">Belongs to the UPF0758 family.</text>
</comment>
<dbReference type="PANTHER" id="PTHR30471:SF3">
    <property type="entry name" value="UPF0758 PROTEIN YEES-RELATED"/>
    <property type="match status" value="1"/>
</dbReference>
<keyword evidence="2" id="KW-0645">Protease</keyword>
<dbReference type="PANTHER" id="PTHR30471">
    <property type="entry name" value="DNA REPAIR PROTEIN RADC"/>
    <property type="match status" value="1"/>
</dbReference>
<dbReference type="Gene3D" id="3.40.140.10">
    <property type="entry name" value="Cytidine Deaminase, domain 2"/>
    <property type="match status" value="1"/>
</dbReference>
<dbReference type="InterPro" id="IPR001405">
    <property type="entry name" value="UPF0758"/>
</dbReference>
<name>A0A1H0NP03_SELRU</name>
<protein>
    <submittedName>
        <fullName evidence="8">DNA replication and repair protein RadC</fullName>
    </submittedName>
</protein>
<dbReference type="PROSITE" id="PS50249">
    <property type="entry name" value="MPN"/>
    <property type="match status" value="1"/>
</dbReference>
<dbReference type="InterPro" id="IPR020891">
    <property type="entry name" value="UPF0758_CS"/>
</dbReference>
<evidence type="ECO:0000256" key="2">
    <source>
        <dbReference type="ARBA" id="ARBA00022670"/>
    </source>
</evidence>
<dbReference type="InterPro" id="IPR037518">
    <property type="entry name" value="MPN"/>
</dbReference>
<dbReference type="OrthoDB" id="9804482at2"/>
<evidence type="ECO:0000256" key="3">
    <source>
        <dbReference type="ARBA" id="ARBA00022723"/>
    </source>
</evidence>
<dbReference type="CDD" id="cd08071">
    <property type="entry name" value="MPN_DUF2466"/>
    <property type="match status" value="1"/>
</dbReference>
<evidence type="ECO:0000256" key="4">
    <source>
        <dbReference type="ARBA" id="ARBA00022801"/>
    </source>
</evidence>
<evidence type="ECO:0000259" key="7">
    <source>
        <dbReference type="PROSITE" id="PS50249"/>
    </source>
</evidence>
<dbReference type="AlphaFoldDB" id="A0A1H0NP03"/>
<proteinExistence type="inferred from homology"/>
<keyword evidence="5" id="KW-0862">Zinc</keyword>
<feature type="domain" description="MPN" evidence="7">
    <location>
        <begin position="71"/>
        <end position="195"/>
    </location>
</feature>
<gene>
    <name evidence="8" type="ORF">SAMN05216366_103149</name>
</gene>
<accession>A0A1H0NP03</accession>
<evidence type="ECO:0000256" key="5">
    <source>
        <dbReference type="ARBA" id="ARBA00022833"/>
    </source>
</evidence>
<dbReference type="InterPro" id="IPR025657">
    <property type="entry name" value="RadC_JAB"/>
</dbReference>
<dbReference type="GO" id="GO:0008237">
    <property type="term" value="F:metallopeptidase activity"/>
    <property type="evidence" value="ECO:0007669"/>
    <property type="project" value="UniProtKB-KW"/>
</dbReference>
<sequence length="196" mass="21720">MEKDLHSESDAALLATLLDIPAKNLSCKKISAILSAPLSIKGVGVKKASKLYALKEVVRRIMEEQPIPNPILQSPKDVANYFIPLLIHESKEHFMIAMLSTKHHLIAAPTISIGSLSATIVQPREVFMEALRYPCASIILVHNHPSGDPEPSREDISVTLTRKLVKSGKILDIPVLDHVIIGQNRFCSMKMRGYIR</sequence>
<dbReference type="EMBL" id="FNJQ01000003">
    <property type="protein sequence ID" value="SDO94492.1"/>
    <property type="molecule type" value="Genomic_DNA"/>
</dbReference>
<dbReference type="PROSITE" id="PS01302">
    <property type="entry name" value="UPF0758"/>
    <property type="match status" value="1"/>
</dbReference>
<organism evidence="8 9">
    <name type="scientific">Selenomonas ruminantium</name>
    <dbReference type="NCBI Taxonomy" id="971"/>
    <lineage>
        <taxon>Bacteria</taxon>
        <taxon>Bacillati</taxon>
        <taxon>Bacillota</taxon>
        <taxon>Negativicutes</taxon>
        <taxon>Selenomonadales</taxon>
        <taxon>Selenomonadaceae</taxon>
        <taxon>Selenomonas</taxon>
    </lineage>
</organism>
<evidence type="ECO:0000256" key="1">
    <source>
        <dbReference type="ARBA" id="ARBA00010243"/>
    </source>
</evidence>
<evidence type="ECO:0000313" key="9">
    <source>
        <dbReference type="Proteomes" id="UP000182412"/>
    </source>
</evidence>
<keyword evidence="3" id="KW-0479">Metal-binding</keyword>
<evidence type="ECO:0000256" key="6">
    <source>
        <dbReference type="ARBA" id="ARBA00023049"/>
    </source>
</evidence>
<dbReference type="NCBIfam" id="TIGR00608">
    <property type="entry name" value="radc"/>
    <property type="match status" value="1"/>
</dbReference>
<reference evidence="8 9" key="1">
    <citation type="submission" date="2016-10" db="EMBL/GenBank/DDBJ databases">
        <authorList>
            <person name="de Groot N.N."/>
        </authorList>
    </citation>
    <scope>NUCLEOTIDE SEQUENCE [LARGE SCALE GENOMIC DNA]</scope>
    <source>
        <strain evidence="8 9">S137</strain>
    </source>
</reference>
<dbReference type="GO" id="GO:0006508">
    <property type="term" value="P:proteolysis"/>
    <property type="evidence" value="ECO:0007669"/>
    <property type="project" value="UniProtKB-KW"/>
</dbReference>
<keyword evidence="4" id="KW-0378">Hydrolase</keyword>
<dbReference type="Proteomes" id="UP000182412">
    <property type="component" value="Unassembled WGS sequence"/>
</dbReference>
<dbReference type="Pfam" id="PF04002">
    <property type="entry name" value="RadC"/>
    <property type="match status" value="1"/>
</dbReference>
<dbReference type="RefSeq" id="WP_074571347.1">
    <property type="nucleotide sequence ID" value="NZ_FNJQ01000003.1"/>
</dbReference>
<keyword evidence="6" id="KW-0482">Metalloprotease</keyword>
<dbReference type="GO" id="GO:0046872">
    <property type="term" value="F:metal ion binding"/>
    <property type="evidence" value="ECO:0007669"/>
    <property type="project" value="UniProtKB-KW"/>
</dbReference>
<evidence type="ECO:0000313" key="8">
    <source>
        <dbReference type="EMBL" id="SDO94492.1"/>
    </source>
</evidence>